<dbReference type="PANTHER" id="PTHR28047">
    <property type="entry name" value="PROTEIN DCG1"/>
    <property type="match status" value="1"/>
</dbReference>
<comment type="caution">
    <text evidence="2">The sequence shown here is derived from an EMBL/GenBank/DDBJ whole genome shotgun (WGS) entry which is preliminary data.</text>
</comment>
<dbReference type="InterPro" id="IPR053714">
    <property type="entry name" value="Iso_Racemase_Enz_sf"/>
</dbReference>
<dbReference type="InParanoid" id="A0A7X0MUQ5"/>
<dbReference type="GO" id="GO:0047661">
    <property type="term" value="F:amino-acid racemase activity"/>
    <property type="evidence" value="ECO:0007669"/>
    <property type="project" value="InterPro"/>
</dbReference>
<comment type="similarity">
    <text evidence="1">Belongs to the HyuE racemase family.</text>
</comment>
<accession>A0A7X0MUQ5</accession>
<proteinExistence type="inferred from homology"/>
<evidence type="ECO:0000256" key="1">
    <source>
        <dbReference type="ARBA" id="ARBA00038414"/>
    </source>
</evidence>
<dbReference type="AlphaFoldDB" id="A0A7X0MUQ5"/>
<dbReference type="InterPro" id="IPR001920">
    <property type="entry name" value="Asp/Glu_race"/>
</dbReference>
<name>A0A7X0MUQ5_9GAMM</name>
<dbReference type="PANTHER" id="PTHR28047:SF5">
    <property type="entry name" value="PROTEIN DCG1"/>
    <property type="match status" value="1"/>
</dbReference>
<dbReference type="SUPFAM" id="SSF53681">
    <property type="entry name" value="Aspartate/glutamate racemase"/>
    <property type="match status" value="1"/>
</dbReference>
<protein>
    <submittedName>
        <fullName evidence="2">Allantoin racemase</fullName>
        <ecNumber evidence="2">5.1.99.3</ecNumber>
    </submittedName>
</protein>
<evidence type="ECO:0000313" key="3">
    <source>
        <dbReference type="Proteomes" id="UP000528457"/>
    </source>
</evidence>
<reference evidence="2 3" key="1">
    <citation type="submission" date="2020-08" db="EMBL/GenBank/DDBJ databases">
        <title>Genomic Encyclopedia of Type Strains, Phase IV (KMG-IV): sequencing the most valuable type-strain genomes for metagenomic binning, comparative biology and taxonomic classification.</title>
        <authorList>
            <person name="Goeker M."/>
        </authorList>
    </citation>
    <scope>NUCLEOTIDE SEQUENCE [LARGE SCALE GENOMIC DNA]</scope>
    <source>
        <strain evidence="2 3">DSM 22368</strain>
    </source>
</reference>
<dbReference type="Pfam" id="PF01177">
    <property type="entry name" value="Asp_Glu_race"/>
    <property type="match status" value="1"/>
</dbReference>
<dbReference type="InterPro" id="IPR052186">
    <property type="entry name" value="Hydantoin_racemase-like"/>
</dbReference>
<organism evidence="2 3">
    <name type="scientific">Pseudoteredinibacter isoporae</name>
    <dbReference type="NCBI Taxonomy" id="570281"/>
    <lineage>
        <taxon>Bacteria</taxon>
        <taxon>Pseudomonadati</taxon>
        <taxon>Pseudomonadota</taxon>
        <taxon>Gammaproteobacteria</taxon>
        <taxon>Cellvibrionales</taxon>
        <taxon>Cellvibrionaceae</taxon>
        <taxon>Pseudoteredinibacter</taxon>
    </lineage>
</organism>
<dbReference type="Gene3D" id="3.40.50.12500">
    <property type="match status" value="1"/>
</dbReference>
<dbReference type="Proteomes" id="UP000528457">
    <property type="component" value="Unassembled WGS sequence"/>
</dbReference>
<evidence type="ECO:0000313" key="2">
    <source>
        <dbReference type="EMBL" id="MBB6520275.1"/>
    </source>
</evidence>
<dbReference type="GO" id="GO:0047653">
    <property type="term" value="F:allantoin racemase activity"/>
    <property type="evidence" value="ECO:0007669"/>
    <property type="project" value="UniProtKB-EC"/>
</dbReference>
<dbReference type="InterPro" id="IPR015942">
    <property type="entry name" value="Asp/Glu/hydantoin_racemase"/>
</dbReference>
<dbReference type="EMBL" id="JACHHT010000001">
    <property type="protein sequence ID" value="MBB6520275.1"/>
    <property type="molecule type" value="Genomic_DNA"/>
</dbReference>
<dbReference type="EC" id="5.1.99.3" evidence="2"/>
<sequence>MANIKLCYIDPVSSPDFLPELVQHFQCLKETQCQIDVVSLRAGLPWDNLEYHSYEALVSADLVKAIHWAEKAGYDAAVIGCFYDLCLHEAREICEQMIVTAPCQSALQTASLLANRASIIIGRSKWRQRISENLHRYGYQNFIASLPDSQCRVSDYLNHQHDDIESFEALAHEAIQQDGAEAIILGCSANLGVYKRLQDRISVPVIDPALAALAQAKLAAQNKQQFGWHSSSAGSLEAPWSDPRAGEYFMDAEKSIGKVLRV</sequence>
<keyword evidence="2" id="KW-0413">Isomerase</keyword>
<keyword evidence="3" id="KW-1185">Reference proteome</keyword>
<dbReference type="RefSeq" id="WP_166851733.1">
    <property type="nucleotide sequence ID" value="NZ_JAAONY010000001.1"/>
</dbReference>
<gene>
    <name evidence="2" type="ORF">HNR48_000553</name>
</gene>